<feature type="compositionally biased region" description="Polar residues" evidence="2">
    <location>
        <begin position="33"/>
        <end position="71"/>
    </location>
</feature>
<feature type="coiled-coil region" evidence="1">
    <location>
        <begin position="245"/>
        <end position="272"/>
    </location>
</feature>
<evidence type="ECO:0000313" key="3">
    <source>
        <dbReference type="EMBL" id="CAD8606829.1"/>
    </source>
</evidence>
<organism evidence="3">
    <name type="scientific">Coccolithus braarudii</name>
    <dbReference type="NCBI Taxonomy" id="221442"/>
    <lineage>
        <taxon>Eukaryota</taxon>
        <taxon>Haptista</taxon>
        <taxon>Haptophyta</taxon>
        <taxon>Prymnesiophyceae</taxon>
        <taxon>Coccolithales</taxon>
        <taxon>Coccolithaceae</taxon>
        <taxon>Coccolithus</taxon>
    </lineage>
</organism>
<sequence>MQRYASLDARLREVACQAVPSVAHAGTSITAADQHSGVASSEEANTVEPQCSATRATETNEAIGVQTTSGPRTAGESNVGPGRPYDTSPSQLQGAPTSELGLPSCAAYNVQFEVQLQQLKLSEVKAREDAAKAQMRADAALEEASALREETDAASRSKAAQAEELARCKAELSTLRRRLTVDTTIDEAGTQATADVGFDDTSIRIPGDANATVGCGASGARNADSANWEASSVCTDRMLALHIHEAEQTNALQTALQKNVELEEQLARAFRECQDCFAREQQTLALSNQLRVEVAGSRRAAEEAMQVASEQLHLRELLQDRANVLEMKLARMRALITAEASALSDEESDSASDVFFRPATCGTAHRTGGGRD</sequence>
<accession>A0A7S0LBN7</accession>
<protein>
    <submittedName>
        <fullName evidence="3">Uncharacterized protein</fullName>
    </submittedName>
</protein>
<name>A0A7S0LBN7_9EUKA</name>
<gene>
    <name evidence="3" type="ORF">CPEL01642_LOCUS10164</name>
</gene>
<dbReference type="EMBL" id="HBEY01021196">
    <property type="protein sequence ID" value="CAD8606829.1"/>
    <property type="molecule type" value="Transcribed_RNA"/>
</dbReference>
<evidence type="ECO:0000256" key="1">
    <source>
        <dbReference type="SAM" id="Coils"/>
    </source>
</evidence>
<reference evidence="3" key="1">
    <citation type="submission" date="2021-01" db="EMBL/GenBank/DDBJ databases">
        <authorList>
            <person name="Corre E."/>
            <person name="Pelletier E."/>
            <person name="Niang G."/>
            <person name="Scheremetjew M."/>
            <person name="Finn R."/>
            <person name="Kale V."/>
            <person name="Holt S."/>
            <person name="Cochrane G."/>
            <person name="Meng A."/>
            <person name="Brown T."/>
            <person name="Cohen L."/>
        </authorList>
    </citation>
    <scope>NUCLEOTIDE SEQUENCE</scope>
    <source>
        <strain evidence="3">PLY182g</strain>
    </source>
</reference>
<evidence type="ECO:0000256" key="2">
    <source>
        <dbReference type="SAM" id="MobiDB-lite"/>
    </source>
</evidence>
<keyword evidence="1" id="KW-0175">Coiled coil</keyword>
<feature type="region of interest" description="Disordered" evidence="2">
    <location>
        <begin position="33"/>
        <end position="98"/>
    </location>
</feature>
<feature type="coiled-coil region" evidence="1">
    <location>
        <begin position="130"/>
        <end position="178"/>
    </location>
</feature>
<proteinExistence type="predicted"/>
<dbReference type="AlphaFoldDB" id="A0A7S0LBN7"/>
<feature type="compositionally biased region" description="Polar residues" evidence="2">
    <location>
        <begin position="87"/>
        <end position="96"/>
    </location>
</feature>